<dbReference type="UniPathway" id="UPA00378"/>
<name>A7S7A4_NEMVE</name>
<evidence type="ECO:0000256" key="7">
    <source>
        <dbReference type="ARBA" id="ARBA00022968"/>
    </source>
</evidence>
<keyword evidence="8" id="KW-1133">Transmembrane helix</keyword>
<evidence type="ECO:0000256" key="3">
    <source>
        <dbReference type="ARBA" id="ARBA00008919"/>
    </source>
</evidence>
<dbReference type="eggNOG" id="KOG2619">
    <property type="taxonomic scope" value="Eukaryota"/>
</dbReference>
<dbReference type="FunFam" id="3.40.50.11660:FF:000006">
    <property type="entry name" value="Alpha-(1,3)-fucosyltransferase C"/>
    <property type="match status" value="1"/>
</dbReference>
<dbReference type="InterPro" id="IPR055270">
    <property type="entry name" value="Glyco_tran_10_C"/>
</dbReference>
<dbReference type="Pfam" id="PF17039">
    <property type="entry name" value="Glyco_tran_10_N"/>
    <property type="match status" value="1"/>
</dbReference>
<dbReference type="PhylomeDB" id="A7S7A4"/>
<dbReference type="AlphaFoldDB" id="A7S7A4"/>
<evidence type="ECO:0000256" key="1">
    <source>
        <dbReference type="ARBA" id="ARBA00004167"/>
    </source>
</evidence>
<keyword evidence="11" id="KW-0333">Golgi apparatus</keyword>
<organism evidence="14 15">
    <name type="scientific">Nematostella vectensis</name>
    <name type="common">Starlet sea anemone</name>
    <dbReference type="NCBI Taxonomy" id="45351"/>
    <lineage>
        <taxon>Eukaryota</taxon>
        <taxon>Metazoa</taxon>
        <taxon>Cnidaria</taxon>
        <taxon>Anthozoa</taxon>
        <taxon>Hexacorallia</taxon>
        <taxon>Actiniaria</taxon>
        <taxon>Edwardsiidae</taxon>
        <taxon>Nematostella</taxon>
    </lineage>
</organism>
<sequence length="276" mass="32456">HCRLTYNKSELTISDAVVFHGRDLPSVKHMKELIKQKPPSQRWVFFILENPHHTWKPLDKLNGMFNWTMTYRRDSDIFAPYGMYYEDPSNKRTSNRNYAMGKDKLIVWPVSNCGYPREKLALKLSKLIPVHVFGGCRSRFPKHSEGTSCRRFTKECDNLMRRYKFRLSFENRNCKDYITEKYWGPLEQDIVPIVLGGSNYDSNVAVPGSYINVMDFPSLKALADYLNYLDKNDTAYNEYFAWKKKYSARHFESSYTCLLCAALNLQIQPKVYNDLE</sequence>
<evidence type="ECO:0000256" key="11">
    <source>
        <dbReference type="RuleBase" id="RU003832"/>
    </source>
</evidence>
<reference evidence="14 15" key="1">
    <citation type="journal article" date="2007" name="Science">
        <title>Sea anemone genome reveals ancestral eumetazoan gene repertoire and genomic organization.</title>
        <authorList>
            <person name="Putnam N.H."/>
            <person name="Srivastava M."/>
            <person name="Hellsten U."/>
            <person name="Dirks B."/>
            <person name="Chapman J."/>
            <person name="Salamov A."/>
            <person name="Terry A."/>
            <person name="Shapiro H."/>
            <person name="Lindquist E."/>
            <person name="Kapitonov V.V."/>
            <person name="Jurka J."/>
            <person name="Genikhovich G."/>
            <person name="Grigoriev I.V."/>
            <person name="Lucas S.M."/>
            <person name="Steele R.E."/>
            <person name="Finnerty J.R."/>
            <person name="Technau U."/>
            <person name="Martindale M.Q."/>
            <person name="Rokhsar D.S."/>
        </authorList>
    </citation>
    <scope>NUCLEOTIDE SEQUENCE [LARGE SCALE GENOMIC DNA]</scope>
    <source>
        <strain evidence="15">CH2 X CH6</strain>
    </source>
</reference>
<keyword evidence="4 11" id="KW-0328">Glycosyltransferase</keyword>
<dbReference type="SUPFAM" id="SSF53756">
    <property type="entry name" value="UDP-Glycosyltransferase/glycogen phosphorylase"/>
    <property type="match status" value="1"/>
</dbReference>
<dbReference type="PANTHER" id="PTHR11929">
    <property type="entry name" value="ALPHA- 1,3 -FUCOSYLTRANSFERASE"/>
    <property type="match status" value="1"/>
</dbReference>
<gene>
    <name evidence="14" type="ORF">NEMVEDRAFT_v1g107427</name>
</gene>
<dbReference type="Gene3D" id="3.40.50.11660">
    <property type="entry name" value="Glycosyl transferase family 10, C-terminal domain"/>
    <property type="match status" value="1"/>
</dbReference>
<dbReference type="PANTHER" id="PTHR11929:SF145">
    <property type="entry name" value="ALPHA-(1,3)-FUCOSYLTRANSFERASE FUT-1"/>
    <property type="match status" value="1"/>
</dbReference>
<accession>A7S7A4</accession>
<feature type="domain" description="Fucosyltransferase C-terminal" evidence="12">
    <location>
        <begin position="101"/>
        <end position="275"/>
    </location>
</feature>
<comment type="subcellular location">
    <subcellularLocation>
        <location evidence="11">Golgi apparatus</location>
        <location evidence="11">Golgi stack membrane</location>
        <topology evidence="11">Single-pass type II membrane protein</topology>
    </subcellularLocation>
    <subcellularLocation>
        <location evidence="1">Membrane</location>
        <topology evidence="1">Single-pass membrane protein</topology>
    </subcellularLocation>
</comment>
<dbReference type="InterPro" id="IPR031481">
    <property type="entry name" value="Glyco_tran_10_N"/>
</dbReference>
<evidence type="ECO:0000256" key="9">
    <source>
        <dbReference type="ARBA" id="ARBA00023136"/>
    </source>
</evidence>
<comment type="similarity">
    <text evidence="3 11">Belongs to the glycosyltransferase 10 family.</text>
</comment>
<comment type="pathway">
    <text evidence="2">Protein modification; protein glycosylation.</text>
</comment>
<keyword evidence="6 11" id="KW-0812">Transmembrane</keyword>
<dbReference type="STRING" id="45351.A7S7A4"/>
<proteinExistence type="inferred from homology"/>
<evidence type="ECO:0000256" key="5">
    <source>
        <dbReference type="ARBA" id="ARBA00022679"/>
    </source>
</evidence>
<dbReference type="EMBL" id="DS469592">
    <property type="protein sequence ID" value="EDO40397.1"/>
    <property type="molecule type" value="Genomic_DNA"/>
</dbReference>
<evidence type="ECO:0000256" key="10">
    <source>
        <dbReference type="ARBA" id="ARBA00023180"/>
    </source>
</evidence>
<keyword evidence="7" id="KW-0735">Signal-anchor</keyword>
<keyword evidence="9" id="KW-0472">Membrane</keyword>
<dbReference type="EC" id="2.4.1.-" evidence="11"/>
<dbReference type="FunCoup" id="A7S7A4">
    <property type="interactions" value="19"/>
</dbReference>
<dbReference type="InterPro" id="IPR038577">
    <property type="entry name" value="GT10-like_C_sf"/>
</dbReference>
<evidence type="ECO:0000256" key="2">
    <source>
        <dbReference type="ARBA" id="ARBA00004922"/>
    </source>
</evidence>
<evidence type="ECO:0000256" key="4">
    <source>
        <dbReference type="ARBA" id="ARBA00022676"/>
    </source>
</evidence>
<dbReference type="InParanoid" id="A7S7A4"/>
<evidence type="ECO:0000259" key="13">
    <source>
        <dbReference type="Pfam" id="PF17039"/>
    </source>
</evidence>
<keyword evidence="15" id="KW-1185">Reference proteome</keyword>
<protein>
    <recommendedName>
        <fullName evidence="11">Fucosyltransferase</fullName>
        <ecNumber evidence="11">2.4.1.-</ecNumber>
    </recommendedName>
</protein>
<evidence type="ECO:0000313" key="15">
    <source>
        <dbReference type="Proteomes" id="UP000001593"/>
    </source>
</evidence>
<feature type="non-terminal residue" evidence="14">
    <location>
        <position position="276"/>
    </location>
</feature>
<dbReference type="Proteomes" id="UP000001593">
    <property type="component" value="Unassembled WGS sequence"/>
</dbReference>
<feature type="non-terminal residue" evidence="14">
    <location>
        <position position="1"/>
    </location>
</feature>
<dbReference type="HOGENOM" id="CLU_032075_3_0_1"/>
<feature type="domain" description="Fucosyltransferase N-terminal" evidence="13">
    <location>
        <begin position="1"/>
        <end position="82"/>
    </location>
</feature>
<keyword evidence="5 11" id="KW-0808">Transferase</keyword>
<dbReference type="GO" id="GO:0046920">
    <property type="term" value="F:alpha-(1-&gt;3)-fucosyltransferase activity"/>
    <property type="evidence" value="ECO:0000318"/>
    <property type="project" value="GO_Central"/>
</dbReference>
<dbReference type="Pfam" id="PF00852">
    <property type="entry name" value="Glyco_transf_10"/>
    <property type="match status" value="1"/>
</dbReference>
<evidence type="ECO:0000256" key="8">
    <source>
        <dbReference type="ARBA" id="ARBA00022989"/>
    </source>
</evidence>
<dbReference type="InterPro" id="IPR001503">
    <property type="entry name" value="Glyco_trans_10"/>
</dbReference>
<dbReference type="OMA" id="TCAICHA"/>
<evidence type="ECO:0000259" key="12">
    <source>
        <dbReference type="Pfam" id="PF00852"/>
    </source>
</evidence>
<keyword evidence="10" id="KW-0325">Glycoprotein</keyword>
<evidence type="ECO:0000256" key="6">
    <source>
        <dbReference type="ARBA" id="ARBA00022692"/>
    </source>
</evidence>
<evidence type="ECO:0000313" key="14">
    <source>
        <dbReference type="EMBL" id="EDO40397.1"/>
    </source>
</evidence>
<dbReference type="GO" id="GO:0032580">
    <property type="term" value="C:Golgi cisterna membrane"/>
    <property type="evidence" value="ECO:0007669"/>
    <property type="project" value="UniProtKB-SubCell"/>
</dbReference>